<sequence>MPFEQARRRLMSQTVEWGAPPPTRSHMAPATLPPESGTTTPLSSSVHRNATTTSRMEYVVEDAPRSKIFVSSKDWTVDALLQQGPPSFKKVARISIKEPLPKLRSAIEFHERSGQPLIIEGWHNHKDWPMDIFTVDWFREHGQQEAKARNVHDWTDINIPIHELIRKQRAIPTSITPGVWVNLSFYL</sequence>
<reference evidence="2 3" key="1">
    <citation type="submission" date="2014-04" db="EMBL/GenBank/DDBJ databases">
        <authorList>
            <consortium name="DOE Joint Genome Institute"/>
            <person name="Kuo A."/>
            <person name="Tarkka M."/>
            <person name="Buscot F."/>
            <person name="Kohler A."/>
            <person name="Nagy L.G."/>
            <person name="Floudas D."/>
            <person name="Copeland A."/>
            <person name="Barry K.W."/>
            <person name="Cichocki N."/>
            <person name="Veneault-Fourrey C."/>
            <person name="LaButti K."/>
            <person name="Lindquist E.A."/>
            <person name="Lipzen A."/>
            <person name="Lundell T."/>
            <person name="Morin E."/>
            <person name="Murat C."/>
            <person name="Sun H."/>
            <person name="Tunlid A."/>
            <person name="Henrissat B."/>
            <person name="Grigoriev I.V."/>
            <person name="Hibbett D.S."/>
            <person name="Martin F."/>
            <person name="Nordberg H.P."/>
            <person name="Cantor M.N."/>
            <person name="Hua S.X."/>
        </authorList>
    </citation>
    <scope>NUCLEOTIDE SEQUENCE [LARGE SCALE GENOMIC DNA]</scope>
    <source>
        <strain evidence="2 3">F 1598</strain>
    </source>
</reference>
<dbReference type="AlphaFoldDB" id="A0A0C3G9D0"/>
<evidence type="ECO:0000313" key="2">
    <source>
        <dbReference type="EMBL" id="KIM87236.1"/>
    </source>
</evidence>
<dbReference type="OrthoDB" id="10525909at2759"/>
<feature type="compositionally biased region" description="Polar residues" evidence="1">
    <location>
        <begin position="36"/>
        <end position="48"/>
    </location>
</feature>
<keyword evidence="3" id="KW-1185">Reference proteome</keyword>
<evidence type="ECO:0000256" key="1">
    <source>
        <dbReference type="SAM" id="MobiDB-lite"/>
    </source>
</evidence>
<proteinExistence type="predicted"/>
<evidence type="ECO:0000313" key="3">
    <source>
        <dbReference type="Proteomes" id="UP000054166"/>
    </source>
</evidence>
<organism evidence="2 3">
    <name type="scientific">Piloderma croceum (strain F 1598)</name>
    <dbReference type="NCBI Taxonomy" id="765440"/>
    <lineage>
        <taxon>Eukaryota</taxon>
        <taxon>Fungi</taxon>
        <taxon>Dikarya</taxon>
        <taxon>Basidiomycota</taxon>
        <taxon>Agaricomycotina</taxon>
        <taxon>Agaricomycetes</taxon>
        <taxon>Agaricomycetidae</taxon>
        <taxon>Atheliales</taxon>
        <taxon>Atheliaceae</taxon>
        <taxon>Piloderma</taxon>
    </lineage>
</organism>
<dbReference type="HOGENOM" id="CLU_1448229_0_0_1"/>
<dbReference type="EMBL" id="KN832980">
    <property type="protein sequence ID" value="KIM87236.1"/>
    <property type="molecule type" value="Genomic_DNA"/>
</dbReference>
<reference evidence="3" key="2">
    <citation type="submission" date="2015-01" db="EMBL/GenBank/DDBJ databases">
        <title>Evolutionary Origins and Diversification of the Mycorrhizal Mutualists.</title>
        <authorList>
            <consortium name="DOE Joint Genome Institute"/>
            <consortium name="Mycorrhizal Genomics Consortium"/>
            <person name="Kohler A."/>
            <person name="Kuo A."/>
            <person name="Nagy L.G."/>
            <person name="Floudas D."/>
            <person name="Copeland A."/>
            <person name="Barry K.W."/>
            <person name="Cichocki N."/>
            <person name="Veneault-Fourrey C."/>
            <person name="LaButti K."/>
            <person name="Lindquist E.A."/>
            <person name="Lipzen A."/>
            <person name="Lundell T."/>
            <person name="Morin E."/>
            <person name="Murat C."/>
            <person name="Riley R."/>
            <person name="Ohm R."/>
            <person name="Sun H."/>
            <person name="Tunlid A."/>
            <person name="Henrissat B."/>
            <person name="Grigoriev I.V."/>
            <person name="Hibbett D.S."/>
            <person name="Martin F."/>
        </authorList>
    </citation>
    <scope>NUCLEOTIDE SEQUENCE [LARGE SCALE GENOMIC DNA]</scope>
    <source>
        <strain evidence="3">F 1598</strain>
    </source>
</reference>
<dbReference type="Proteomes" id="UP000054166">
    <property type="component" value="Unassembled WGS sequence"/>
</dbReference>
<protein>
    <submittedName>
        <fullName evidence="2">Uncharacterized protein</fullName>
    </submittedName>
</protein>
<dbReference type="STRING" id="765440.A0A0C3G9D0"/>
<feature type="region of interest" description="Disordered" evidence="1">
    <location>
        <begin position="1"/>
        <end position="48"/>
    </location>
</feature>
<name>A0A0C3G9D0_PILCF</name>
<dbReference type="InParanoid" id="A0A0C3G9D0"/>
<accession>A0A0C3G9D0</accession>
<gene>
    <name evidence="2" type="ORF">PILCRDRAFT_305221</name>
</gene>